<proteinExistence type="predicted"/>
<protein>
    <recommendedName>
        <fullName evidence="3">ARM repeat superfamily protein</fullName>
    </recommendedName>
</protein>
<dbReference type="PANTHER" id="PTHR47673:SF1">
    <property type="entry name" value="ARM REPEAT SUPERFAMILY PROTEIN"/>
    <property type="match status" value="1"/>
</dbReference>
<sequence>MRALASQLTSVKICSFFSFKYERRMKIVEIGGAQELLNMLEAARDDRTRKEALKALAAISRSDKAVGALHTAGALSVIKSTPESLENAEVENYRSSLLKRFQDLRYDSSS</sequence>
<organism evidence="1 2">
    <name type="scientific">Dipteronia sinensis</name>
    <dbReference type="NCBI Taxonomy" id="43782"/>
    <lineage>
        <taxon>Eukaryota</taxon>
        <taxon>Viridiplantae</taxon>
        <taxon>Streptophyta</taxon>
        <taxon>Embryophyta</taxon>
        <taxon>Tracheophyta</taxon>
        <taxon>Spermatophyta</taxon>
        <taxon>Magnoliopsida</taxon>
        <taxon>eudicotyledons</taxon>
        <taxon>Gunneridae</taxon>
        <taxon>Pentapetalae</taxon>
        <taxon>rosids</taxon>
        <taxon>malvids</taxon>
        <taxon>Sapindales</taxon>
        <taxon>Sapindaceae</taxon>
        <taxon>Hippocastanoideae</taxon>
        <taxon>Acereae</taxon>
        <taxon>Dipteronia</taxon>
    </lineage>
</organism>
<accession>A0AAE0B4W4</accession>
<name>A0AAE0B4W4_9ROSI</name>
<dbReference type="PANTHER" id="PTHR47673">
    <property type="entry name" value="ARM REPEAT SUPERFAMILY PROTEIN"/>
    <property type="match status" value="1"/>
</dbReference>
<evidence type="ECO:0000313" key="1">
    <source>
        <dbReference type="EMBL" id="KAK3229877.1"/>
    </source>
</evidence>
<dbReference type="Gene3D" id="1.25.10.10">
    <property type="entry name" value="Leucine-rich Repeat Variant"/>
    <property type="match status" value="1"/>
</dbReference>
<dbReference type="InterPro" id="IPR016024">
    <property type="entry name" value="ARM-type_fold"/>
</dbReference>
<dbReference type="SUPFAM" id="SSF48371">
    <property type="entry name" value="ARM repeat"/>
    <property type="match status" value="1"/>
</dbReference>
<dbReference type="EMBL" id="JANJYJ010000001">
    <property type="protein sequence ID" value="KAK3229877.1"/>
    <property type="molecule type" value="Genomic_DNA"/>
</dbReference>
<comment type="caution">
    <text evidence="1">The sequence shown here is derived from an EMBL/GenBank/DDBJ whole genome shotgun (WGS) entry which is preliminary data.</text>
</comment>
<dbReference type="AlphaFoldDB" id="A0AAE0B4W4"/>
<evidence type="ECO:0008006" key="3">
    <source>
        <dbReference type="Google" id="ProtNLM"/>
    </source>
</evidence>
<dbReference type="InterPro" id="IPR011989">
    <property type="entry name" value="ARM-like"/>
</dbReference>
<gene>
    <name evidence="1" type="ORF">Dsin_001758</name>
</gene>
<dbReference type="Proteomes" id="UP001281410">
    <property type="component" value="Unassembled WGS sequence"/>
</dbReference>
<evidence type="ECO:0000313" key="2">
    <source>
        <dbReference type="Proteomes" id="UP001281410"/>
    </source>
</evidence>
<keyword evidence="2" id="KW-1185">Reference proteome</keyword>
<reference evidence="1" key="1">
    <citation type="journal article" date="2023" name="Plant J.">
        <title>Genome sequences and population genomics provide insights into the demographic history, inbreeding, and mutation load of two 'living fossil' tree species of Dipteronia.</title>
        <authorList>
            <person name="Feng Y."/>
            <person name="Comes H.P."/>
            <person name="Chen J."/>
            <person name="Zhu S."/>
            <person name="Lu R."/>
            <person name="Zhang X."/>
            <person name="Li P."/>
            <person name="Qiu J."/>
            <person name="Olsen K.M."/>
            <person name="Qiu Y."/>
        </authorList>
    </citation>
    <scope>NUCLEOTIDE SEQUENCE</scope>
    <source>
        <strain evidence="1">NBL</strain>
    </source>
</reference>